<evidence type="ECO:0000256" key="1">
    <source>
        <dbReference type="ARBA" id="ARBA00022737"/>
    </source>
</evidence>
<evidence type="ECO:0000313" key="6">
    <source>
        <dbReference type="Proteomes" id="UP000003208"/>
    </source>
</evidence>
<reference evidence="5 6" key="1">
    <citation type="journal article" date="2012" name="J. Bacteriol.">
        <title>Genome sequence of deep-sea manganese-oxidizing bacterium Marinobacter manganoxydans MnI7-9.</title>
        <authorList>
            <person name="Wang H."/>
            <person name="Li H."/>
            <person name="Shao Z."/>
            <person name="Liao S."/>
            <person name="Johnstone L."/>
            <person name="Rensing C."/>
            <person name="Wang G."/>
        </authorList>
    </citation>
    <scope>NUCLEOTIDE SEQUENCE [LARGE SCALE GENOMIC DNA]</scope>
    <source>
        <strain evidence="5 6">MnI7-9</strain>
    </source>
</reference>
<dbReference type="Gene3D" id="1.25.40.10">
    <property type="entry name" value="Tetratricopeptide repeat domain"/>
    <property type="match status" value="2"/>
</dbReference>
<dbReference type="Pfam" id="PF13429">
    <property type="entry name" value="TPR_15"/>
    <property type="match status" value="1"/>
</dbReference>
<feature type="signal peptide" evidence="4">
    <location>
        <begin position="1"/>
        <end position="21"/>
    </location>
</feature>
<gene>
    <name evidence="5" type="ORF">KYE_07358</name>
</gene>
<evidence type="ECO:0000256" key="2">
    <source>
        <dbReference type="ARBA" id="ARBA00022803"/>
    </source>
</evidence>
<dbReference type="PANTHER" id="PTHR45586">
    <property type="entry name" value="TPR REPEAT-CONTAINING PROTEIN PA4667"/>
    <property type="match status" value="1"/>
</dbReference>
<dbReference type="SUPFAM" id="SSF48452">
    <property type="entry name" value="TPR-like"/>
    <property type="match status" value="4"/>
</dbReference>
<evidence type="ECO:0000256" key="3">
    <source>
        <dbReference type="PROSITE-ProRule" id="PRU00339"/>
    </source>
</evidence>
<keyword evidence="4" id="KW-0732">Signal</keyword>
<dbReference type="PROSITE" id="PS51257">
    <property type="entry name" value="PROKAR_LIPOPROTEIN"/>
    <property type="match status" value="1"/>
</dbReference>
<keyword evidence="1" id="KW-0677">Repeat</keyword>
<feature type="chain" id="PRO_5003490889" evidence="4">
    <location>
        <begin position="22"/>
        <end position="636"/>
    </location>
</feature>
<dbReference type="AlphaFoldDB" id="G6YRJ5"/>
<dbReference type="Proteomes" id="UP000003208">
    <property type="component" value="Unassembled WGS sequence"/>
</dbReference>
<evidence type="ECO:0000313" key="5">
    <source>
        <dbReference type="EMBL" id="EHJ05350.1"/>
    </source>
</evidence>
<keyword evidence="6" id="KW-1185">Reference proteome</keyword>
<dbReference type="PROSITE" id="PS50005">
    <property type="entry name" value="TPR"/>
    <property type="match status" value="1"/>
</dbReference>
<protein>
    <submittedName>
        <fullName evidence="5">TPR domain-containing protein</fullName>
    </submittedName>
</protein>
<accession>G6YRJ5</accession>
<feature type="repeat" description="TPR" evidence="3">
    <location>
        <begin position="40"/>
        <end position="73"/>
    </location>
</feature>
<name>G6YRJ5_9GAMM</name>
<evidence type="ECO:0000256" key="4">
    <source>
        <dbReference type="SAM" id="SignalP"/>
    </source>
</evidence>
<dbReference type="SMART" id="SM00028">
    <property type="entry name" value="TPR"/>
    <property type="match status" value="6"/>
</dbReference>
<organism evidence="5 6">
    <name type="scientific">Marinobacter manganoxydans MnI7-9</name>
    <dbReference type="NCBI Taxonomy" id="1094979"/>
    <lineage>
        <taxon>Bacteria</taxon>
        <taxon>Pseudomonadati</taxon>
        <taxon>Pseudomonadota</taxon>
        <taxon>Gammaproteobacteria</taxon>
        <taxon>Pseudomonadales</taxon>
        <taxon>Marinobacteraceae</taxon>
        <taxon>Marinobacter</taxon>
    </lineage>
</organism>
<feature type="non-terminal residue" evidence="5">
    <location>
        <position position="636"/>
    </location>
</feature>
<dbReference type="Pfam" id="PF14559">
    <property type="entry name" value="TPR_19"/>
    <property type="match status" value="3"/>
</dbReference>
<dbReference type="InterPro" id="IPR051012">
    <property type="entry name" value="CellSynth/LPSAsmb/PSIAsmb"/>
</dbReference>
<dbReference type="RefSeq" id="WP_008171865.1">
    <property type="nucleotide sequence ID" value="NZ_AGTR01000026.1"/>
</dbReference>
<dbReference type="InterPro" id="IPR019734">
    <property type="entry name" value="TPR_rpt"/>
</dbReference>
<dbReference type="EMBL" id="AGTR01000026">
    <property type="protein sequence ID" value="EHJ05350.1"/>
    <property type="molecule type" value="Genomic_DNA"/>
</dbReference>
<proteinExistence type="predicted"/>
<dbReference type="InterPro" id="IPR011990">
    <property type="entry name" value="TPR-like_helical_dom_sf"/>
</dbReference>
<keyword evidence="2 3" id="KW-0802">TPR repeat</keyword>
<sequence>MKSWKQTPKSLPRLLLLSALALPLPFIMTGCNNSPDSSEATSHISRAETYADQGQYRSALLEVRNAIQTDPNNVEHIVRLAELYLDIGAYEQASELLQPWLEEHTESVALTLARAYVNQRKQLSATETLATYTPGSPEEQLEASLIRAEALRLSGEVPEALALFRNLSDSNSSNVKAITGLARSHLDMNQTGQAIEAVEQWVAANGKHPAPLYWKGVAQYRENQLEVASETLTDAVTVIPTTDVFLPIRRDILTSLSRVLTEQGKITEAQVYNRILAENLDTGAQEQGNAVIAAIRDGNIEEAKATLRDMLKLDPDNEQVALMLGALTAGTGDLEEGTRLLTENLDPETTPTQFIRAATMAQIDAGDREQALRDLDRAIKARPNDNDLLAMHGILALSLPEHEEAGVASLSKAISNEPERVRLRLALAQHHIRKNQPEQALGQLRMAFTANPADWNTTGTYLNLLIQQGETTEAEEIRDSLLNGYGDQPRAVLLASMADARMGNLAEATQRLESLVSEDPQLQAPKIALAMLYTQNGENDKAITQLLDAARITPDAIQPLQQAGQIYAQNHSLAELEQWLVGIGEENPELAQNADTLAALVNIREGDLQAARSRLDGWQDSESVTVRRATAQLLQA</sequence>
<dbReference type="PANTHER" id="PTHR45586:SF1">
    <property type="entry name" value="LIPOPOLYSACCHARIDE ASSEMBLY PROTEIN B"/>
    <property type="match status" value="1"/>
</dbReference>